<accession>A0AB40B9B8</accession>
<name>A0AB40B9B8_DIOCR</name>
<sequence length="319" mass="35332">MDEHSDLDDWELLSDSGEASSVVVASIESNYFSLNFTEPSEIMVMEEKREEERREDLFRDPMFCVSDDLGSALVNVQESRNGEPIEMVNDSEDAASIKEQSPMDVRIAEDFSSEDGVDLGGFVEELGSSEPEKVEGGAEDGVDLGGIDRELNSSELEKVEFEAGDEEVLGGVDWELNSSEPEVVVVVGDEDGGSGCDFGSNDLPVAERKDESMAWWRVPLEMVKHCARNVSPVWCLPLAATVFGLAIVGARIYNMKHQTRRQSRNVIPLRVSMDQQKAYQVMVRAARLNETCSVTRRVPVIRSSQHHDGAISWPILSLT</sequence>
<reference evidence="3" key="1">
    <citation type="submission" date="2025-08" db="UniProtKB">
        <authorList>
            <consortium name="RefSeq"/>
        </authorList>
    </citation>
    <scope>IDENTIFICATION</scope>
</reference>
<gene>
    <name evidence="3" type="primary">LOC120260383</name>
</gene>
<protein>
    <submittedName>
        <fullName evidence="3">Uncharacterized protein LOC120260383 isoform X1</fullName>
    </submittedName>
</protein>
<feature type="transmembrane region" description="Helical" evidence="1">
    <location>
        <begin position="231"/>
        <end position="253"/>
    </location>
</feature>
<dbReference type="Proteomes" id="UP001515500">
    <property type="component" value="Chromosome 5"/>
</dbReference>
<dbReference type="RefSeq" id="XP_039123786.1">
    <property type="nucleotide sequence ID" value="XM_039267852.1"/>
</dbReference>
<keyword evidence="1" id="KW-0472">Membrane</keyword>
<dbReference type="GeneID" id="120260383"/>
<evidence type="ECO:0000256" key="1">
    <source>
        <dbReference type="SAM" id="Phobius"/>
    </source>
</evidence>
<dbReference type="InterPro" id="IPR045883">
    <property type="entry name" value="At4g13530-like"/>
</dbReference>
<evidence type="ECO:0000313" key="2">
    <source>
        <dbReference type="Proteomes" id="UP001515500"/>
    </source>
</evidence>
<organism evidence="2 3">
    <name type="scientific">Dioscorea cayennensis subsp. rotundata</name>
    <name type="common">White Guinea yam</name>
    <name type="synonym">Dioscorea rotundata</name>
    <dbReference type="NCBI Taxonomy" id="55577"/>
    <lineage>
        <taxon>Eukaryota</taxon>
        <taxon>Viridiplantae</taxon>
        <taxon>Streptophyta</taxon>
        <taxon>Embryophyta</taxon>
        <taxon>Tracheophyta</taxon>
        <taxon>Spermatophyta</taxon>
        <taxon>Magnoliopsida</taxon>
        <taxon>Liliopsida</taxon>
        <taxon>Dioscoreales</taxon>
        <taxon>Dioscoreaceae</taxon>
        <taxon>Dioscorea</taxon>
    </lineage>
</organism>
<proteinExistence type="predicted"/>
<evidence type="ECO:0000313" key="3">
    <source>
        <dbReference type="RefSeq" id="XP_039123786.1"/>
    </source>
</evidence>
<keyword evidence="2" id="KW-1185">Reference proteome</keyword>
<dbReference type="PANTHER" id="PTHR33646:SF6">
    <property type="entry name" value="TRANSMEMBRANE PROTEIN"/>
    <property type="match status" value="1"/>
</dbReference>
<dbReference type="PANTHER" id="PTHR33646">
    <property type="entry name" value="GB|AAF00631.1"/>
    <property type="match status" value="1"/>
</dbReference>
<keyword evidence="1" id="KW-0812">Transmembrane</keyword>
<dbReference type="AlphaFoldDB" id="A0AB40B9B8"/>
<keyword evidence="1" id="KW-1133">Transmembrane helix</keyword>